<name>A0ABT4AQF1_9BACT</name>
<dbReference type="RefSeq" id="WP_267541935.1">
    <property type="nucleotide sequence ID" value="NZ_JAPNKA010000001.1"/>
</dbReference>
<accession>A0ABT4AQF1</accession>
<proteinExistence type="predicted"/>
<keyword evidence="2" id="KW-1185">Reference proteome</keyword>
<evidence type="ECO:0000313" key="2">
    <source>
        <dbReference type="Proteomes" id="UP001207654"/>
    </source>
</evidence>
<protein>
    <submittedName>
        <fullName evidence="1">Uncharacterized protein</fullName>
    </submittedName>
</protein>
<comment type="caution">
    <text evidence="1">The sequence shown here is derived from an EMBL/GenBank/DDBJ whole genome shotgun (WGS) entry which is preliminary data.</text>
</comment>
<evidence type="ECO:0000313" key="1">
    <source>
        <dbReference type="EMBL" id="MCY1083404.1"/>
    </source>
</evidence>
<dbReference type="Proteomes" id="UP001207654">
    <property type="component" value="Unassembled WGS sequence"/>
</dbReference>
<dbReference type="EMBL" id="JAPNKA010000001">
    <property type="protein sequence ID" value="MCY1083404.1"/>
    <property type="molecule type" value="Genomic_DNA"/>
</dbReference>
<gene>
    <name evidence="1" type="ORF">OV287_54105</name>
</gene>
<sequence length="136" mass="15193">MLVIRDVQLAAFQRVKDEEFARWTAEQLRLTAPELATPLPDEQLLGRILRTVDIGRGFGLRAPLLLLRFSLLALRHGPNVHRHAQVQAILENPRLTPETRLDRLEGLPPEFWQSLAVNQGSHAWGPIDAGTGNSPA</sequence>
<organism evidence="1 2">
    <name type="scientific">Archangium lansingense</name>
    <dbReference type="NCBI Taxonomy" id="2995310"/>
    <lineage>
        <taxon>Bacteria</taxon>
        <taxon>Pseudomonadati</taxon>
        <taxon>Myxococcota</taxon>
        <taxon>Myxococcia</taxon>
        <taxon>Myxococcales</taxon>
        <taxon>Cystobacterineae</taxon>
        <taxon>Archangiaceae</taxon>
        <taxon>Archangium</taxon>
    </lineage>
</organism>
<reference evidence="1 2" key="1">
    <citation type="submission" date="2022-11" db="EMBL/GenBank/DDBJ databases">
        <title>Minimal conservation of predation-associated metabolite biosynthetic gene clusters underscores biosynthetic potential of Myxococcota including descriptions for ten novel species: Archangium lansinium sp. nov., Myxococcus landrumus sp. nov., Nannocystis bai.</title>
        <authorList>
            <person name="Ahearne A."/>
            <person name="Stevens C."/>
            <person name="Phillips K."/>
        </authorList>
    </citation>
    <scope>NUCLEOTIDE SEQUENCE [LARGE SCALE GENOMIC DNA]</scope>
    <source>
        <strain evidence="1 2">MIWBW</strain>
    </source>
</reference>